<sequence length="280" mass="32298">MSNTRNFLSIANVLYLCMAFGLSPVFGGSIKQPVIYSYYWPIGKAQEDLLRWNMETPTVIDIPWQDIPKWREAKIYWEKRGRALLYRVYPFKGVKTEDEMYELFIKNLEKSKGIAIDEIITNKLSNEQAEMFINVLKRVRKAYPEKIVAVWCSGNWDMANSLVLKTIRDYADMFLPELYISQKTAKESGLGKFKLYLKNAETLAPGITKKTVVGLGMFPEMIDDPSQRFRDHLSAQIELLGTDPFFGSVLGIALCAPVYLQAEDQQWLDGILKKYFSERK</sequence>
<organism evidence="1">
    <name type="scientific">uncultured Desulfobacterium sp</name>
    <dbReference type="NCBI Taxonomy" id="201089"/>
    <lineage>
        <taxon>Bacteria</taxon>
        <taxon>Pseudomonadati</taxon>
        <taxon>Thermodesulfobacteriota</taxon>
        <taxon>Desulfobacteria</taxon>
        <taxon>Desulfobacterales</taxon>
        <taxon>Desulfobacteriaceae</taxon>
        <taxon>Desulfobacterium</taxon>
        <taxon>environmental samples</taxon>
    </lineage>
</organism>
<proteinExistence type="predicted"/>
<dbReference type="EMBL" id="OJIN01000167">
    <property type="protein sequence ID" value="SPD74601.1"/>
    <property type="molecule type" value="Genomic_DNA"/>
</dbReference>
<reference evidence="1" key="1">
    <citation type="submission" date="2018-01" db="EMBL/GenBank/DDBJ databases">
        <authorList>
            <person name="Regsiter A."/>
            <person name="William W."/>
        </authorList>
    </citation>
    <scope>NUCLEOTIDE SEQUENCE</scope>
    <source>
        <strain evidence="1">TRIP AH-1</strain>
    </source>
</reference>
<gene>
    <name evidence="1" type="ORF">PITCH_A270007</name>
</gene>
<evidence type="ECO:0000313" key="1">
    <source>
        <dbReference type="EMBL" id="SPD74601.1"/>
    </source>
</evidence>
<accession>A0A445MZ36</accession>
<protein>
    <submittedName>
        <fullName evidence="1">Uncharacterized protein</fullName>
    </submittedName>
</protein>
<dbReference type="AlphaFoldDB" id="A0A445MZ36"/>
<name>A0A445MZ36_9BACT</name>